<dbReference type="STRING" id="448.Lery_1022"/>
<dbReference type="Gene3D" id="3.40.50.1820">
    <property type="entry name" value="alpha/beta hydrolase"/>
    <property type="match status" value="1"/>
</dbReference>
<dbReference type="Proteomes" id="UP000054773">
    <property type="component" value="Unassembled WGS sequence"/>
</dbReference>
<evidence type="ECO:0000313" key="2">
    <source>
        <dbReference type="EMBL" id="KTC97968.1"/>
    </source>
</evidence>
<dbReference type="RefSeq" id="WP_058526187.1">
    <property type="nucleotide sequence ID" value="NZ_CAAAHY010000006.1"/>
</dbReference>
<dbReference type="AlphaFoldDB" id="A0A0W0TQY9"/>
<dbReference type="InterPro" id="IPR000073">
    <property type="entry name" value="AB_hydrolase_1"/>
</dbReference>
<evidence type="ECO:0000259" key="1">
    <source>
        <dbReference type="Pfam" id="PF12697"/>
    </source>
</evidence>
<dbReference type="GO" id="GO:0016746">
    <property type="term" value="F:acyltransferase activity"/>
    <property type="evidence" value="ECO:0007669"/>
    <property type="project" value="UniProtKB-KW"/>
</dbReference>
<dbReference type="OrthoDB" id="5729753at2"/>
<dbReference type="PANTHER" id="PTHR43194">
    <property type="entry name" value="HYDROLASE ALPHA/BETA FOLD FAMILY"/>
    <property type="match status" value="1"/>
</dbReference>
<accession>A0A0W0TQY9</accession>
<dbReference type="GO" id="GO:0016787">
    <property type="term" value="F:hydrolase activity"/>
    <property type="evidence" value="ECO:0007669"/>
    <property type="project" value="UniProtKB-KW"/>
</dbReference>
<name>A0A0W0TQY9_LEGER</name>
<dbReference type="SUPFAM" id="SSF53474">
    <property type="entry name" value="alpha/beta-Hydrolases"/>
    <property type="match status" value="1"/>
</dbReference>
<proteinExistence type="predicted"/>
<keyword evidence="2" id="KW-0808">Transferase</keyword>
<keyword evidence="2" id="KW-0378">Hydrolase</keyword>
<keyword evidence="3" id="KW-1185">Reference proteome</keyword>
<dbReference type="InterPro" id="IPR029058">
    <property type="entry name" value="AB_hydrolase_fold"/>
</dbReference>
<dbReference type="Pfam" id="PF12697">
    <property type="entry name" value="Abhydrolase_6"/>
    <property type="match status" value="1"/>
</dbReference>
<organism evidence="2 3">
    <name type="scientific">Legionella erythra</name>
    <dbReference type="NCBI Taxonomy" id="448"/>
    <lineage>
        <taxon>Bacteria</taxon>
        <taxon>Pseudomonadati</taxon>
        <taxon>Pseudomonadota</taxon>
        <taxon>Gammaproteobacteria</taxon>
        <taxon>Legionellales</taxon>
        <taxon>Legionellaceae</taxon>
        <taxon>Legionella</taxon>
    </lineage>
</organism>
<feature type="domain" description="AB hydrolase-1" evidence="1">
    <location>
        <begin position="7"/>
        <end position="251"/>
    </location>
</feature>
<protein>
    <submittedName>
        <fullName evidence="2">Hydrolase/acyltransferase</fullName>
    </submittedName>
</protein>
<comment type="caution">
    <text evidence="2">The sequence shown here is derived from an EMBL/GenBank/DDBJ whole genome shotgun (WGS) entry which is preliminary data.</text>
</comment>
<gene>
    <name evidence="2" type="ORF">Lery_1022</name>
</gene>
<dbReference type="InterPro" id="IPR050228">
    <property type="entry name" value="Carboxylesterase_BioH"/>
</dbReference>
<evidence type="ECO:0000313" key="3">
    <source>
        <dbReference type="Proteomes" id="UP000054773"/>
    </source>
</evidence>
<dbReference type="EMBL" id="LNYA01000023">
    <property type="protein sequence ID" value="KTC97968.1"/>
    <property type="molecule type" value="Genomic_DNA"/>
</dbReference>
<dbReference type="PATRIC" id="fig|448.7.peg.1071"/>
<dbReference type="PANTHER" id="PTHR43194:SF2">
    <property type="entry name" value="PEROXISOMAL MEMBRANE PROTEIN LPX1"/>
    <property type="match status" value="1"/>
</dbReference>
<keyword evidence="2" id="KW-0012">Acyltransferase</keyword>
<sequence length="263" mass="30526">MKEPLHFAHGNGFPSRCYSQLLNALGEDFDCYYIDKVGHNPKYPVTENWPFLVEEVLDSIKRQINQPVIAVGHSLGGVLSLLAAIQEPALFKAVIMLDSPLLGRLKSSMLRLAKVLGFIDHITPAFRTRGRRRKWPTQEQLMAYLKDRPLFKTFSDACLQDYIEHGLYRDEEGYHLVFDSHIEYQIYRTIPHHLHQYAGQLTVPAALIYGTESYVVDRFDVRYMKTHYHIDCFKMRGTHMLPMERPELTAREVIHALDVILNR</sequence>
<reference evidence="2 3" key="1">
    <citation type="submission" date="2015-11" db="EMBL/GenBank/DDBJ databases">
        <title>Genomic analysis of 38 Legionella species identifies large and diverse effector repertoires.</title>
        <authorList>
            <person name="Burstein D."/>
            <person name="Amaro F."/>
            <person name="Zusman T."/>
            <person name="Lifshitz Z."/>
            <person name="Cohen O."/>
            <person name="Gilbert J.A."/>
            <person name="Pupko T."/>
            <person name="Shuman H.A."/>
            <person name="Segal G."/>
        </authorList>
    </citation>
    <scope>NUCLEOTIDE SEQUENCE [LARGE SCALE GENOMIC DNA]</scope>
    <source>
        <strain evidence="2 3">SE-32A-C8</strain>
    </source>
</reference>